<dbReference type="OrthoDB" id="5429634at2759"/>
<accession>A0A6A7AX35</accession>
<evidence type="ECO:0000256" key="1">
    <source>
        <dbReference type="SAM" id="Phobius"/>
    </source>
</evidence>
<feature type="transmembrane region" description="Helical" evidence="1">
    <location>
        <begin position="465"/>
        <end position="487"/>
    </location>
</feature>
<proteinExistence type="predicted"/>
<keyword evidence="4" id="KW-1185">Reference proteome</keyword>
<protein>
    <recommendedName>
        <fullName evidence="2">DUF6536 domain-containing protein</fullName>
    </recommendedName>
</protein>
<feature type="transmembrane region" description="Helical" evidence="1">
    <location>
        <begin position="311"/>
        <end position="330"/>
    </location>
</feature>
<keyword evidence="1" id="KW-1133">Transmembrane helix</keyword>
<dbReference type="Pfam" id="PF20163">
    <property type="entry name" value="DUF6536"/>
    <property type="match status" value="1"/>
</dbReference>
<feature type="domain" description="DUF6536" evidence="2">
    <location>
        <begin position="1"/>
        <end position="80"/>
    </location>
</feature>
<reference evidence="3" key="1">
    <citation type="submission" date="2020-01" db="EMBL/GenBank/DDBJ databases">
        <authorList>
            <consortium name="DOE Joint Genome Institute"/>
            <person name="Haridas S."/>
            <person name="Albert R."/>
            <person name="Binder M."/>
            <person name="Bloem J."/>
            <person name="Labutti K."/>
            <person name="Salamov A."/>
            <person name="Andreopoulos B."/>
            <person name="Baker S.E."/>
            <person name="Barry K."/>
            <person name="Bills G."/>
            <person name="Bluhm B.H."/>
            <person name="Cannon C."/>
            <person name="Castanera R."/>
            <person name="Culley D.E."/>
            <person name="Daum C."/>
            <person name="Ezra D."/>
            <person name="Gonzalez J.B."/>
            <person name="Henrissat B."/>
            <person name="Kuo A."/>
            <person name="Liang C."/>
            <person name="Lipzen A."/>
            <person name="Lutzoni F."/>
            <person name="Magnuson J."/>
            <person name="Mondo S."/>
            <person name="Nolan M."/>
            <person name="Ohm R."/>
            <person name="Pangilinan J."/>
            <person name="Park H.-J."/>
            <person name="Ramirez L."/>
            <person name="Alfaro M."/>
            <person name="Sun H."/>
            <person name="Tritt A."/>
            <person name="Yoshinaga Y."/>
            <person name="Zwiers L.-H."/>
            <person name="Turgeon B.G."/>
            <person name="Goodwin S.B."/>
            <person name="Spatafora J.W."/>
            <person name="Crous P.W."/>
            <person name="Grigoriev I.V."/>
        </authorList>
    </citation>
    <scope>NUCLEOTIDE SEQUENCE</scope>
    <source>
        <strain evidence="3">IPT5</strain>
    </source>
</reference>
<keyword evidence="1" id="KW-0812">Transmembrane</keyword>
<keyword evidence="1" id="KW-0472">Membrane</keyword>
<evidence type="ECO:0000313" key="4">
    <source>
        <dbReference type="Proteomes" id="UP000799423"/>
    </source>
</evidence>
<organism evidence="3 4">
    <name type="scientific">Plenodomus tracheiphilus IPT5</name>
    <dbReference type="NCBI Taxonomy" id="1408161"/>
    <lineage>
        <taxon>Eukaryota</taxon>
        <taxon>Fungi</taxon>
        <taxon>Dikarya</taxon>
        <taxon>Ascomycota</taxon>
        <taxon>Pezizomycotina</taxon>
        <taxon>Dothideomycetes</taxon>
        <taxon>Pleosporomycetidae</taxon>
        <taxon>Pleosporales</taxon>
        <taxon>Pleosporineae</taxon>
        <taxon>Leptosphaeriaceae</taxon>
        <taxon>Plenodomus</taxon>
    </lineage>
</organism>
<evidence type="ECO:0000313" key="3">
    <source>
        <dbReference type="EMBL" id="KAF2846689.1"/>
    </source>
</evidence>
<dbReference type="AlphaFoldDB" id="A0A6A7AX35"/>
<sequence>MQVVSAPTRAELVRAHSRRVWLHIGVPSLRNLRYISRARALVWFALFLSSVPLHLLFNSVIFTNMQANDYYVFSVTQAWLDGPGYNDSTTTRMNLTTVEIASPGWLEHALKDSIAPHLRLSTADCFDTYDDHYVSRAGTVYIVQDGIIATVGSKETPDENTPTDWRCRDKEQPCEVSKDKSDWRLDDAPIEYCIVEEVEERCRLDFSFVIASLVIVSNFTKAICMALIIFKYRRHSPLVTLGDTVAHFLDFPDPETKGRCLFSRRLMDAQWTWEFSNGANKDELGVDPERYIPKHWRWQTAPSAYRWSSTYIMYAVTLIFGMVFMARSLASMPRDQARRWDFGAIDGKNVLRMNTSLMGAILLANLPQAILSYLYLTFNALYTNMFVAREWSTYGGERKPLRVTSPVGQQRDTYWLNVPFRWAIPMTILSGLFHWLASQSIFLVQITITATQDRQVTRLMSTCGYSAVAIILCIVVGTIVAIGGLVIGRFKYVSAMPMASSCSAAISAACHPLPEDAHASTLPVQWGVVARGDRYTEGDKAVGHCAFSSLPVQQPIQGRLYA</sequence>
<evidence type="ECO:0000259" key="2">
    <source>
        <dbReference type="Pfam" id="PF20163"/>
    </source>
</evidence>
<dbReference type="EMBL" id="MU006332">
    <property type="protein sequence ID" value="KAF2846689.1"/>
    <property type="molecule type" value="Genomic_DNA"/>
</dbReference>
<dbReference type="InterPro" id="IPR046623">
    <property type="entry name" value="DUF6536"/>
</dbReference>
<feature type="transmembrane region" description="Helical" evidence="1">
    <location>
        <begin position="208"/>
        <end position="230"/>
    </location>
</feature>
<feature type="transmembrane region" description="Helical" evidence="1">
    <location>
        <begin position="40"/>
        <end position="57"/>
    </location>
</feature>
<feature type="transmembrane region" description="Helical" evidence="1">
    <location>
        <begin position="422"/>
        <end position="444"/>
    </location>
</feature>
<dbReference type="Proteomes" id="UP000799423">
    <property type="component" value="Unassembled WGS sequence"/>
</dbReference>
<gene>
    <name evidence="3" type="ORF">T440DRAFT_405013</name>
</gene>
<dbReference type="PANTHER" id="PTHR35395:SF1">
    <property type="entry name" value="DUF6536 DOMAIN-CONTAINING PROTEIN"/>
    <property type="match status" value="1"/>
</dbReference>
<name>A0A6A7AX35_9PLEO</name>
<feature type="transmembrane region" description="Helical" evidence="1">
    <location>
        <begin position="357"/>
        <end position="376"/>
    </location>
</feature>
<dbReference type="PANTHER" id="PTHR35395">
    <property type="entry name" value="DUF6536 DOMAIN-CONTAINING PROTEIN"/>
    <property type="match status" value="1"/>
</dbReference>